<dbReference type="GO" id="GO:0005509">
    <property type="term" value="F:calcium ion binding"/>
    <property type="evidence" value="ECO:0007669"/>
    <property type="project" value="InterPro"/>
</dbReference>
<dbReference type="RefSeq" id="WP_129354828.1">
    <property type="nucleotide sequence ID" value="NZ_CP012670.1"/>
</dbReference>
<reference evidence="3 4" key="1">
    <citation type="submission" date="2015-09" db="EMBL/GenBank/DDBJ databases">
        <title>Sorangium comparison.</title>
        <authorList>
            <person name="Zaburannyi N."/>
            <person name="Bunk B."/>
            <person name="Overmann J."/>
            <person name="Mueller R."/>
        </authorList>
    </citation>
    <scope>NUCLEOTIDE SEQUENCE [LARGE SCALE GENOMIC DNA]</scope>
    <source>
        <strain evidence="3 4">So ceGT47</strain>
    </source>
</reference>
<dbReference type="SMART" id="SM00054">
    <property type="entry name" value="EFh"/>
    <property type="match status" value="4"/>
</dbReference>
<feature type="domain" description="EF-hand" evidence="2">
    <location>
        <begin position="214"/>
        <end position="249"/>
    </location>
</feature>
<evidence type="ECO:0000313" key="3">
    <source>
        <dbReference type="EMBL" id="AUX26910.1"/>
    </source>
</evidence>
<protein>
    <recommendedName>
        <fullName evidence="2">EF-hand domain-containing protein</fullName>
    </recommendedName>
</protein>
<dbReference type="PROSITE" id="PS50222">
    <property type="entry name" value="EF_HAND_2"/>
    <property type="match status" value="1"/>
</dbReference>
<accession>A0A4P2QB57</accession>
<dbReference type="PROSITE" id="PS51257">
    <property type="entry name" value="PROKAR_LIPOPROTEIN"/>
    <property type="match status" value="1"/>
</dbReference>
<dbReference type="AlphaFoldDB" id="A0A4P2QB57"/>
<dbReference type="EMBL" id="CP012670">
    <property type="protein sequence ID" value="AUX26910.1"/>
    <property type="molecule type" value="Genomic_DNA"/>
</dbReference>
<dbReference type="OrthoDB" id="8404005at2"/>
<dbReference type="Pfam" id="PF13202">
    <property type="entry name" value="EF-hand_5"/>
    <property type="match status" value="4"/>
</dbReference>
<evidence type="ECO:0000259" key="2">
    <source>
        <dbReference type="PROSITE" id="PS50222"/>
    </source>
</evidence>
<feature type="region of interest" description="Disordered" evidence="1">
    <location>
        <begin position="19"/>
        <end position="61"/>
    </location>
</feature>
<dbReference type="InterPro" id="IPR002048">
    <property type="entry name" value="EF_hand_dom"/>
</dbReference>
<dbReference type="Proteomes" id="UP000295781">
    <property type="component" value="Chromosome"/>
</dbReference>
<dbReference type="InterPro" id="IPR011992">
    <property type="entry name" value="EF-hand-dom_pair"/>
</dbReference>
<proteinExistence type="predicted"/>
<dbReference type="CDD" id="cd00051">
    <property type="entry name" value="EFh"/>
    <property type="match status" value="1"/>
</dbReference>
<evidence type="ECO:0000313" key="4">
    <source>
        <dbReference type="Proteomes" id="UP000295781"/>
    </source>
</evidence>
<sequence length="287" mass="29941">MRVFLSGLATTALIAGCQQGEQQRAEREAQPVQAPPESGEEARPDEAARQGPPAQQGATSAAVSMGGVAVCRPTAQIERSAERLLEMADANRDGRISKVEASGTANFLIGGFFFRADANGDGTVTPEEGREARVEFMNQRPAMASVMREVRGATGKKPLESVARMLDVGYGKPLTLAEARQAARTAVDDLFGWSDTDKDGFISVAEARAAASEGARALGQAAFKAADTDRSGGLSLQEFQNALQGSAQVAFGLSDSNNDGQLSDDEAAVALGQLAGRLGIQSPARAQ</sequence>
<dbReference type="Gene3D" id="1.10.238.10">
    <property type="entry name" value="EF-hand"/>
    <property type="match status" value="2"/>
</dbReference>
<evidence type="ECO:0000256" key="1">
    <source>
        <dbReference type="SAM" id="MobiDB-lite"/>
    </source>
</evidence>
<feature type="compositionally biased region" description="Low complexity" evidence="1">
    <location>
        <begin position="49"/>
        <end position="58"/>
    </location>
</feature>
<organism evidence="3 4">
    <name type="scientific">Sorangium cellulosum</name>
    <name type="common">Polyangium cellulosum</name>
    <dbReference type="NCBI Taxonomy" id="56"/>
    <lineage>
        <taxon>Bacteria</taxon>
        <taxon>Pseudomonadati</taxon>
        <taxon>Myxococcota</taxon>
        <taxon>Polyangia</taxon>
        <taxon>Polyangiales</taxon>
        <taxon>Polyangiaceae</taxon>
        <taxon>Sorangium</taxon>
    </lineage>
</organism>
<dbReference type="SUPFAM" id="SSF47473">
    <property type="entry name" value="EF-hand"/>
    <property type="match status" value="1"/>
</dbReference>
<name>A0A4P2QB57_SORCE</name>
<gene>
    <name evidence="3" type="ORF">SOCEGT47_074800</name>
</gene>